<evidence type="ECO:0000313" key="5">
    <source>
        <dbReference type="EMBL" id="UUX92096.1"/>
    </source>
</evidence>
<evidence type="ECO:0000313" key="6">
    <source>
        <dbReference type="Proteomes" id="UP001060368"/>
    </source>
</evidence>
<accession>A0A9E7PNE6</accession>
<gene>
    <name evidence="5" type="ORF">L6E24_12140</name>
</gene>
<dbReference type="Pfam" id="PF01037">
    <property type="entry name" value="AsnC_trans_reg"/>
    <property type="match status" value="1"/>
</dbReference>
<dbReference type="InterPro" id="IPR036390">
    <property type="entry name" value="WH_DNA-bd_sf"/>
</dbReference>
<dbReference type="SMART" id="SM00344">
    <property type="entry name" value="HTH_ASNC"/>
    <property type="match status" value="1"/>
</dbReference>
<protein>
    <submittedName>
        <fullName evidence="5">Lrp/AsnC family transcriptional regulator</fullName>
    </submittedName>
</protein>
<feature type="domain" description="HTH asnC-type" evidence="4">
    <location>
        <begin position="2"/>
        <end position="78"/>
    </location>
</feature>
<name>A0A9E7PNE6_9EURY</name>
<evidence type="ECO:0000256" key="2">
    <source>
        <dbReference type="ARBA" id="ARBA00023125"/>
    </source>
</evidence>
<dbReference type="KEGG" id="mend:L6E24_12140"/>
<organism evidence="5 6">
    <name type="scientific">Methanoplanus endosymbiosus</name>
    <dbReference type="NCBI Taxonomy" id="33865"/>
    <lineage>
        <taxon>Archaea</taxon>
        <taxon>Methanobacteriati</taxon>
        <taxon>Methanobacteriota</taxon>
        <taxon>Stenosarchaea group</taxon>
        <taxon>Methanomicrobia</taxon>
        <taxon>Methanomicrobiales</taxon>
        <taxon>Methanomicrobiaceae</taxon>
        <taxon>Methanoplanus</taxon>
    </lineage>
</organism>
<dbReference type="Proteomes" id="UP001060368">
    <property type="component" value="Chromosome"/>
</dbReference>
<dbReference type="InterPro" id="IPR011008">
    <property type="entry name" value="Dimeric_a/b-barrel"/>
</dbReference>
<dbReference type="Gene3D" id="1.10.10.10">
    <property type="entry name" value="Winged helix-like DNA-binding domain superfamily/Winged helix DNA-binding domain"/>
    <property type="match status" value="1"/>
</dbReference>
<keyword evidence="1" id="KW-0805">Transcription regulation</keyword>
<dbReference type="PROSITE" id="PS50956">
    <property type="entry name" value="HTH_ASNC_2"/>
    <property type="match status" value="1"/>
</dbReference>
<dbReference type="PANTHER" id="PTHR30154:SF34">
    <property type="entry name" value="TRANSCRIPTIONAL REGULATOR AZLB"/>
    <property type="match status" value="1"/>
</dbReference>
<keyword evidence="3" id="KW-0804">Transcription</keyword>
<dbReference type="EMBL" id="CP096115">
    <property type="protein sequence ID" value="UUX92096.1"/>
    <property type="molecule type" value="Genomic_DNA"/>
</dbReference>
<evidence type="ECO:0000256" key="1">
    <source>
        <dbReference type="ARBA" id="ARBA00023015"/>
    </source>
</evidence>
<keyword evidence="6" id="KW-1185">Reference proteome</keyword>
<dbReference type="InterPro" id="IPR019887">
    <property type="entry name" value="Tscrpt_reg_AsnC/Lrp_C"/>
</dbReference>
<keyword evidence="2" id="KW-0238">DNA-binding</keyword>
<dbReference type="AlphaFoldDB" id="A0A9E7PNE6"/>
<dbReference type="SUPFAM" id="SSF46785">
    <property type="entry name" value="Winged helix' DNA-binding domain"/>
    <property type="match status" value="1"/>
</dbReference>
<evidence type="ECO:0000256" key="3">
    <source>
        <dbReference type="ARBA" id="ARBA00023163"/>
    </source>
</evidence>
<dbReference type="Gene3D" id="3.30.70.920">
    <property type="match status" value="1"/>
</dbReference>
<dbReference type="PANTHER" id="PTHR30154">
    <property type="entry name" value="LEUCINE-RESPONSIVE REGULATORY PROTEIN"/>
    <property type="match status" value="1"/>
</dbReference>
<dbReference type="SUPFAM" id="SSF54909">
    <property type="entry name" value="Dimeric alpha+beta barrel"/>
    <property type="match status" value="1"/>
</dbReference>
<dbReference type="InterPro" id="IPR019888">
    <property type="entry name" value="Tscrpt_reg_AsnC-like"/>
</dbReference>
<dbReference type="RefSeq" id="WP_257742248.1">
    <property type="nucleotide sequence ID" value="NZ_CP096115.1"/>
</dbReference>
<reference evidence="5" key="1">
    <citation type="submission" date="2022-04" db="EMBL/GenBank/DDBJ databases">
        <title>Complete genome of Methanoplanus endosymbiosus DSM 3599.</title>
        <authorList>
            <person name="Chen S.-C."/>
            <person name="You Y.-T."/>
            <person name="Zhou Y.-Z."/>
            <person name="Lai M.-C."/>
        </authorList>
    </citation>
    <scope>NUCLEOTIDE SEQUENCE</scope>
    <source>
        <strain evidence="5">DSM 3599</strain>
    </source>
</reference>
<dbReference type="InterPro" id="IPR036388">
    <property type="entry name" value="WH-like_DNA-bd_sf"/>
</dbReference>
<dbReference type="Pfam" id="PF13412">
    <property type="entry name" value="HTH_24"/>
    <property type="match status" value="1"/>
</dbReference>
<sequence>MLDKVDNAILSELAKDGRTSMAELGKKLSIAPSTVFKRIEKLKSNGIIQRFTIVVNPEFFRHSIIVFLSISVNPIDKPEVEHFLVRMDHVLEVYETLEPSDFLAKVRVHEIAQLKADVLIPLSELPGVRDVKPILTVKKVKEQFWNIEEYDLHGN</sequence>
<proteinExistence type="predicted"/>
<dbReference type="GO" id="GO:0043565">
    <property type="term" value="F:sequence-specific DNA binding"/>
    <property type="evidence" value="ECO:0007669"/>
    <property type="project" value="InterPro"/>
</dbReference>
<dbReference type="GO" id="GO:0043200">
    <property type="term" value="P:response to amino acid"/>
    <property type="evidence" value="ECO:0007669"/>
    <property type="project" value="TreeGrafter"/>
</dbReference>
<dbReference type="PRINTS" id="PR00033">
    <property type="entry name" value="HTHASNC"/>
</dbReference>
<evidence type="ECO:0000259" key="4">
    <source>
        <dbReference type="PROSITE" id="PS50956"/>
    </source>
</evidence>
<dbReference type="GO" id="GO:0005829">
    <property type="term" value="C:cytosol"/>
    <property type="evidence" value="ECO:0007669"/>
    <property type="project" value="TreeGrafter"/>
</dbReference>
<dbReference type="GeneID" id="74308464"/>
<dbReference type="InterPro" id="IPR000485">
    <property type="entry name" value="AsnC-type_HTH_dom"/>
</dbReference>